<protein>
    <submittedName>
        <fullName evidence="3">Inositol 2-dehydrogenase/D-chiro-inositol 3-dehydrogenase</fullName>
        <ecNumber evidence="3">1.1.1.18</ecNumber>
    </submittedName>
</protein>
<dbReference type="Gene3D" id="3.30.360.10">
    <property type="entry name" value="Dihydrodipicolinate Reductase, domain 2"/>
    <property type="match status" value="1"/>
</dbReference>
<comment type="caution">
    <text evidence="3">The sequence shown here is derived from an EMBL/GenBank/DDBJ whole genome shotgun (WGS) entry which is preliminary data.</text>
</comment>
<feature type="domain" description="Gfo/Idh/MocA-like oxidoreductase N-terminal" evidence="2">
    <location>
        <begin position="17"/>
        <end position="144"/>
    </location>
</feature>
<name>A0A1V6C7K8_UNCT6</name>
<dbReference type="SUPFAM" id="SSF51735">
    <property type="entry name" value="NAD(P)-binding Rossmann-fold domains"/>
    <property type="match status" value="1"/>
</dbReference>
<sequence length="439" mass="50883">MDKKTSLIKMNQRNHPLRIGIIGMGGFAGAHHSAIYELEKRNLAKLLCTCDIHPENFKKQIQELNMEKRGVKIFNNYINMLDEFKDILQMVTIPAPIHLHAEMHRECVNRKLPVYLEKPPTLDYFELLQMIETEKKAIKNTNVGFNYIVQDLRQDLKRRIIQGEFGEIKKITFTGLWPRYPSYFKRSQWAGRLIIDNKIVLDSCFGNALSHFIHNILFWCGKKNLFSWDPVKIVHAELYRAHQIQSTDTVFVSASTENVRDIRIILTHACAKKTPDIEKIYCSDAEIVFEGNKSNNGKTFAESTIEWKDGKIERKQQENQNLVISNIQRYIDYLSGKENRPLTKIDDCIPFVMFNDLIYIAAEDIACIPEQYLEYIDAGEGEKFIAIKNIESIAEEFIERKKFPSEQKIPWAHKGGVAKNTDITRLNTVIQSLVEKAQN</sequence>
<gene>
    <name evidence="3" type="primary">iolG_2</name>
    <name evidence="3" type="ORF">BWX89_01193</name>
</gene>
<dbReference type="InterPro" id="IPR000683">
    <property type="entry name" value="Gfo/Idh/MocA-like_OxRdtase_N"/>
</dbReference>
<keyword evidence="1 3" id="KW-0560">Oxidoreductase</keyword>
<dbReference type="InterPro" id="IPR036291">
    <property type="entry name" value="NAD(P)-bd_dom_sf"/>
</dbReference>
<dbReference type="EC" id="1.1.1.18" evidence="3"/>
<dbReference type="Pfam" id="PF01408">
    <property type="entry name" value="GFO_IDH_MocA"/>
    <property type="match status" value="1"/>
</dbReference>
<evidence type="ECO:0000256" key="1">
    <source>
        <dbReference type="ARBA" id="ARBA00023002"/>
    </source>
</evidence>
<dbReference type="PANTHER" id="PTHR43818:SF11">
    <property type="entry name" value="BCDNA.GH03377"/>
    <property type="match status" value="1"/>
</dbReference>
<dbReference type="GO" id="GO:0000166">
    <property type="term" value="F:nucleotide binding"/>
    <property type="evidence" value="ECO:0007669"/>
    <property type="project" value="InterPro"/>
</dbReference>
<dbReference type="GO" id="GO:0050112">
    <property type="term" value="F:inositol 2-dehydrogenase (NAD+) activity"/>
    <property type="evidence" value="ECO:0007669"/>
    <property type="project" value="UniProtKB-EC"/>
</dbReference>
<dbReference type="Proteomes" id="UP000485562">
    <property type="component" value="Unassembled WGS sequence"/>
</dbReference>
<dbReference type="AlphaFoldDB" id="A0A1V6C7K8"/>
<evidence type="ECO:0000259" key="2">
    <source>
        <dbReference type="Pfam" id="PF01408"/>
    </source>
</evidence>
<organism evidence="3">
    <name type="scientific">candidate division TA06 bacterium ADurb.Bin131</name>
    <dbReference type="NCBI Taxonomy" id="1852827"/>
    <lineage>
        <taxon>Bacteria</taxon>
        <taxon>Bacteria division TA06</taxon>
    </lineage>
</organism>
<accession>A0A1V6C7K8</accession>
<reference evidence="3" key="1">
    <citation type="submission" date="2017-02" db="EMBL/GenBank/DDBJ databases">
        <title>Delving into the versatile metabolic prowess of the omnipresent phylum Bacteroidetes.</title>
        <authorList>
            <person name="Nobu M.K."/>
            <person name="Mei R."/>
            <person name="Narihiro T."/>
            <person name="Kuroda K."/>
            <person name="Liu W.-T."/>
        </authorList>
    </citation>
    <scope>NUCLEOTIDE SEQUENCE</scope>
    <source>
        <strain evidence="3">ADurb.Bin131</strain>
    </source>
</reference>
<dbReference type="Gene3D" id="3.40.50.720">
    <property type="entry name" value="NAD(P)-binding Rossmann-like Domain"/>
    <property type="match status" value="1"/>
</dbReference>
<dbReference type="PANTHER" id="PTHR43818">
    <property type="entry name" value="BCDNA.GH03377"/>
    <property type="match status" value="1"/>
</dbReference>
<evidence type="ECO:0000313" key="3">
    <source>
        <dbReference type="EMBL" id="OQB72825.1"/>
    </source>
</evidence>
<dbReference type="SUPFAM" id="SSF55347">
    <property type="entry name" value="Glyceraldehyde-3-phosphate dehydrogenase-like, C-terminal domain"/>
    <property type="match status" value="1"/>
</dbReference>
<dbReference type="InterPro" id="IPR050463">
    <property type="entry name" value="Gfo/Idh/MocA_oxidrdct_glycsds"/>
</dbReference>
<proteinExistence type="predicted"/>
<dbReference type="EMBL" id="MWDQ01000111">
    <property type="protein sequence ID" value="OQB72825.1"/>
    <property type="molecule type" value="Genomic_DNA"/>
</dbReference>